<proteinExistence type="predicted"/>
<feature type="compositionally biased region" description="Basic and acidic residues" evidence="1">
    <location>
        <begin position="256"/>
        <end position="274"/>
    </location>
</feature>
<dbReference type="Proteomes" id="UP001054902">
    <property type="component" value="Unassembled WGS sequence"/>
</dbReference>
<reference evidence="2 3" key="1">
    <citation type="journal article" date="2021" name="Sci. Rep.">
        <title>The genome of the diatom Chaetoceros tenuissimus carries an ancient integrated fragment of an extant virus.</title>
        <authorList>
            <person name="Hongo Y."/>
            <person name="Kimura K."/>
            <person name="Takaki Y."/>
            <person name="Yoshida Y."/>
            <person name="Baba S."/>
            <person name="Kobayashi G."/>
            <person name="Nagasaki K."/>
            <person name="Hano T."/>
            <person name="Tomaru Y."/>
        </authorList>
    </citation>
    <scope>NUCLEOTIDE SEQUENCE [LARGE SCALE GENOMIC DNA]</scope>
    <source>
        <strain evidence="2 3">NIES-3715</strain>
    </source>
</reference>
<feature type="region of interest" description="Disordered" evidence="1">
    <location>
        <begin position="465"/>
        <end position="487"/>
    </location>
</feature>
<evidence type="ECO:0000256" key="1">
    <source>
        <dbReference type="SAM" id="MobiDB-lite"/>
    </source>
</evidence>
<feature type="compositionally biased region" description="Basic residues" evidence="1">
    <location>
        <begin position="541"/>
        <end position="553"/>
    </location>
</feature>
<feature type="compositionally biased region" description="Low complexity" evidence="1">
    <location>
        <begin position="78"/>
        <end position="93"/>
    </location>
</feature>
<sequence length="631" mass="70404">MVDRRQSRGRQRVLALVKQNRHLSGNSQKDVQESSAGEHKKLAVLSSSNEVIKTKVSSPTFSPSHHGFQRGARSGFNRDALSSRRTASRTRIAGPSPCRSARKKNFIKKRAMASRAAMTSRSSEDDLCSVPSEVESSPSDEMRAGEEQALSEPKSTLQELFQSEDQGFIVPSTSQSSTFALSSFPSGLVPSDEFSLNFDSSSLSCEEDKSDSKSFDNHPSRSSDNMTFEVNQNMQEVRKISTSEADTPIAANSFRFRVEEADPSHAGKSLKNEDSPSSSISPVHQEERDDKDSFGNADWNECTQPIVLTSKNTMDTMEEREMEKQSGYFNFHNSGSYSYDSKDGKGEVQEEEEEEEETQEKVLENELCKVSTHDSEENQNNVAGLTKEENDISPASLEPESVEDMEVANNRSLYYFSDDEESIFDEINLDGVADNSKPLFDEKLLPNTPFIDNTAASKVKSPENFFDQEKEGRNPFIHTPAKSESEDCDKKYNISNELPSSFAEAGVDDSKAKEKDLAQHVSTKDVIEGNWWDVDSGNSSKPKKVKRKKKRVTKERPPGTLEEDLMLTFVKFMKDIGCGFVLCADEDTPDESICTKNQILGNEILCNKDQSIDDDITLDLNVSRTMNTSML</sequence>
<feature type="region of interest" description="Disordered" evidence="1">
    <location>
        <begin position="537"/>
        <end position="557"/>
    </location>
</feature>
<feature type="region of interest" description="Disordered" evidence="1">
    <location>
        <begin position="55"/>
        <end position="99"/>
    </location>
</feature>
<evidence type="ECO:0000313" key="2">
    <source>
        <dbReference type="EMBL" id="GFH60622.1"/>
    </source>
</evidence>
<feature type="region of interest" description="Disordered" evidence="1">
    <location>
        <begin position="1"/>
        <end position="42"/>
    </location>
</feature>
<name>A0AAD3DAV3_9STRA</name>
<dbReference type="AlphaFoldDB" id="A0AAD3DAV3"/>
<feature type="compositionally biased region" description="Basic and acidic residues" evidence="1">
    <location>
        <begin position="284"/>
        <end position="293"/>
    </location>
</feature>
<feature type="compositionally biased region" description="Basic and acidic residues" evidence="1">
    <location>
        <begin position="359"/>
        <end position="376"/>
    </location>
</feature>
<feature type="compositionally biased region" description="Low complexity" evidence="1">
    <location>
        <begin position="129"/>
        <end position="139"/>
    </location>
</feature>
<evidence type="ECO:0000313" key="3">
    <source>
        <dbReference type="Proteomes" id="UP001054902"/>
    </source>
</evidence>
<protein>
    <submittedName>
        <fullName evidence="2">Uncharacterized protein</fullName>
    </submittedName>
</protein>
<keyword evidence="3" id="KW-1185">Reference proteome</keyword>
<feature type="compositionally biased region" description="Polar residues" evidence="1">
    <location>
        <begin position="222"/>
        <end position="235"/>
    </location>
</feature>
<feature type="region of interest" description="Disordered" evidence="1">
    <location>
        <begin position="202"/>
        <end position="404"/>
    </location>
</feature>
<gene>
    <name evidence="2" type="ORF">CTEN210_17098</name>
</gene>
<feature type="compositionally biased region" description="Polar residues" evidence="1">
    <location>
        <begin position="327"/>
        <end position="339"/>
    </location>
</feature>
<feature type="region of interest" description="Disordered" evidence="1">
    <location>
        <begin position="114"/>
        <end position="154"/>
    </location>
</feature>
<comment type="caution">
    <text evidence="2">The sequence shown here is derived from an EMBL/GenBank/DDBJ whole genome shotgun (WGS) entry which is preliminary data.</text>
</comment>
<feature type="compositionally biased region" description="Polar residues" evidence="1">
    <location>
        <begin position="301"/>
        <end position="315"/>
    </location>
</feature>
<organism evidence="2 3">
    <name type="scientific">Chaetoceros tenuissimus</name>
    <dbReference type="NCBI Taxonomy" id="426638"/>
    <lineage>
        <taxon>Eukaryota</taxon>
        <taxon>Sar</taxon>
        <taxon>Stramenopiles</taxon>
        <taxon>Ochrophyta</taxon>
        <taxon>Bacillariophyta</taxon>
        <taxon>Coscinodiscophyceae</taxon>
        <taxon>Chaetocerotophycidae</taxon>
        <taxon>Chaetocerotales</taxon>
        <taxon>Chaetocerotaceae</taxon>
        <taxon>Chaetoceros</taxon>
    </lineage>
</organism>
<feature type="compositionally biased region" description="Acidic residues" evidence="1">
    <location>
        <begin position="349"/>
        <end position="358"/>
    </location>
</feature>
<feature type="compositionally biased region" description="Basic and acidic residues" evidence="1">
    <location>
        <begin position="30"/>
        <end position="41"/>
    </location>
</feature>
<feature type="compositionally biased region" description="Basic and acidic residues" evidence="1">
    <location>
        <begin position="206"/>
        <end position="221"/>
    </location>
</feature>
<accession>A0AAD3DAV3</accession>
<dbReference type="EMBL" id="BLLK01000069">
    <property type="protein sequence ID" value="GFH60622.1"/>
    <property type="molecule type" value="Genomic_DNA"/>
</dbReference>